<dbReference type="OrthoDB" id="1442449at2"/>
<evidence type="ECO:0000313" key="1">
    <source>
        <dbReference type="EMBL" id="SMG16936.1"/>
    </source>
</evidence>
<gene>
    <name evidence="1" type="ORF">SAMN03080602_00930</name>
</gene>
<protein>
    <recommendedName>
        <fullName evidence="3">CpXC domain-containing protein</fullName>
    </recommendedName>
</protein>
<proteinExistence type="predicted"/>
<dbReference type="EMBL" id="FXAO01000002">
    <property type="protein sequence ID" value="SMG16936.1"/>
    <property type="molecule type" value="Genomic_DNA"/>
</dbReference>
<dbReference type="STRING" id="188872.SAMN03080602_00930"/>
<dbReference type="Proteomes" id="UP000193420">
    <property type="component" value="Unassembled WGS sequence"/>
</dbReference>
<evidence type="ECO:0000313" key="2">
    <source>
        <dbReference type="Proteomes" id="UP000193420"/>
    </source>
</evidence>
<sequence>MKKGCPVCIDENTITFSENFLRSEYNAKLDKAEAVGATRLYKCADCNSDFYKEKSMYHKLTERSKQVLIAFFKRDLVLNKMFKDQASQIGITENYNGDKLIPAKIELNNGVVHEIARIQLSKNPPMEFDFDSFESIVYMDEVKSISSSDFALSKEIREESKNADELRMGFYPTVLKTTDNRKVVINSLALFFDSHQIKGSDLELANETFDFTNDQYIYEALLKEVLVIARE</sequence>
<reference evidence="2" key="1">
    <citation type="submission" date="2017-04" db="EMBL/GenBank/DDBJ databases">
        <authorList>
            <person name="Varghese N."/>
            <person name="Submissions S."/>
        </authorList>
    </citation>
    <scope>NUCLEOTIDE SEQUENCE [LARGE SCALE GENOMIC DNA]</scope>
    <source>
        <strain evidence="2">DSM 19835</strain>
    </source>
</reference>
<accession>A0A1X7IQ55</accession>
<name>A0A1X7IQ55_9FLAO</name>
<keyword evidence="2" id="KW-1185">Reference proteome</keyword>
<dbReference type="RefSeq" id="WP_085496692.1">
    <property type="nucleotide sequence ID" value="NZ_FXAO01000002.1"/>
</dbReference>
<organism evidence="1 2">
    <name type="scientific">Arenibacter troitsensis</name>
    <dbReference type="NCBI Taxonomy" id="188872"/>
    <lineage>
        <taxon>Bacteria</taxon>
        <taxon>Pseudomonadati</taxon>
        <taxon>Bacteroidota</taxon>
        <taxon>Flavobacteriia</taxon>
        <taxon>Flavobacteriales</taxon>
        <taxon>Flavobacteriaceae</taxon>
        <taxon>Arenibacter</taxon>
    </lineage>
</organism>
<dbReference type="AlphaFoldDB" id="A0A1X7IQ55"/>
<evidence type="ECO:0008006" key="3">
    <source>
        <dbReference type="Google" id="ProtNLM"/>
    </source>
</evidence>